<evidence type="ECO:0000313" key="2">
    <source>
        <dbReference type="EMBL" id="RYM34035.1"/>
    </source>
</evidence>
<dbReference type="InterPro" id="IPR021457">
    <property type="entry name" value="DUF3108"/>
</dbReference>
<keyword evidence="1" id="KW-0472">Membrane</keyword>
<dbReference type="OrthoDB" id="9808473at2"/>
<keyword evidence="3" id="KW-1185">Reference proteome</keyword>
<dbReference type="Proteomes" id="UP000293952">
    <property type="component" value="Unassembled WGS sequence"/>
</dbReference>
<dbReference type="EMBL" id="SETE01000003">
    <property type="protein sequence ID" value="RYM34035.1"/>
    <property type="molecule type" value="Genomic_DNA"/>
</dbReference>
<feature type="transmembrane region" description="Helical" evidence="1">
    <location>
        <begin position="24"/>
        <end position="45"/>
    </location>
</feature>
<protein>
    <submittedName>
        <fullName evidence="2">DUF3108 domain-containing protein</fullName>
    </submittedName>
</protein>
<keyword evidence="1" id="KW-0812">Transmembrane</keyword>
<reference evidence="2 3" key="1">
    <citation type="submission" date="2019-02" db="EMBL/GenBank/DDBJ databases">
        <title>Genome sequence of the sea-ice species Brumimicrobium glaciale.</title>
        <authorList>
            <person name="Bowman J.P."/>
        </authorList>
    </citation>
    <scope>NUCLEOTIDE SEQUENCE [LARGE SCALE GENOMIC DNA]</scope>
    <source>
        <strain evidence="2 3">IC156</strain>
    </source>
</reference>
<evidence type="ECO:0000256" key="1">
    <source>
        <dbReference type="SAM" id="Phobius"/>
    </source>
</evidence>
<evidence type="ECO:0000313" key="3">
    <source>
        <dbReference type="Proteomes" id="UP000293952"/>
    </source>
</evidence>
<keyword evidence="1" id="KW-1133">Transmembrane helix</keyword>
<proteinExistence type="predicted"/>
<dbReference type="Pfam" id="PF11306">
    <property type="entry name" value="DUF3108"/>
    <property type="match status" value="1"/>
</dbReference>
<accession>A0A4Q4KL87</accession>
<name>A0A4Q4KL87_9FLAO</name>
<dbReference type="AlphaFoldDB" id="A0A4Q4KL87"/>
<gene>
    <name evidence="2" type="ORF">ERX46_08720</name>
</gene>
<sequence length="280" mass="32264">MFLIQWQVFCILNTKQNYKAMKTIISIFIITAVLVGMTSSTNISYPKIQSKSFTSGEKLTYRISYGIMDAGEAVLTVKETKKKGANGRPLYHVKGEGKTLGAFNWFYKVEDVYESYVDKTGVFPWLFLRDINEGGYEKEQEYVFAQDKQKVVSKGKEYKVPLGVQDMISSFYYARTLDFKNMKVGDVSEFKVFMDEDVWPLKVRYVGKEDIKIRKGTFECLKFQPVVQQGRYFEKEDDVEFWVTNDANRIPVLVKAKIPVGSIKMHLVDWEGLVGDIAIK</sequence>
<organism evidence="2 3">
    <name type="scientific">Brumimicrobium glaciale</name>
    <dbReference type="NCBI Taxonomy" id="200475"/>
    <lineage>
        <taxon>Bacteria</taxon>
        <taxon>Pseudomonadati</taxon>
        <taxon>Bacteroidota</taxon>
        <taxon>Flavobacteriia</taxon>
        <taxon>Flavobacteriales</taxon>
        <taxon>Crocinitomicaceae</taxon>
        <taxon>Brumimicrobium</taxon>
    </lineage>
</organism>
<comment type="caution">
    <text evidence="2">The sequence shown here is derived from an EMBL/GenBank/DDBJ whole genome shotgun (WGS) entry which is preliminary data.</text>
</comment>